<dbReference type="PROSITE" id="PS00622">
    <property type="entry name" value="HTH_LUXR_1"/>
    <property type="match status" value="1"/>
</dbReference>
<dbReference type="Proteomes" id="UP001139353">
    <property type="component" value="Unassembled WGS sequence"/>
</dbReference>
<keyword evidence="1" id="KW-0547">Nucleotide-binding</keyword>
<keyword evidence="5" id="KW-1185">Reference proteome</keyword>
<dbReference type="InterPro" id="IPR011990">
    <property type="entry name" value="TPR-like_helical_dom_sf"/>
</dbReference>
<evidence type="ECO:0000256" key="2">
    <source>
        <dbReference type="ARBA" id="ARBA00022840"/>
    </source>
</evidence>
<dbReference type="AlphaFoldDB" id="A0A9X2C1E2"/>
<dbReference type="Pfam" id="PF13191">
    <property type="entry name" value="AAA_16"/>
    <property type="match status" value="1"/>
</dbReference>
<dbReference type="InterPro" id="IPR016032">
    <property type="entry name" value="Sig_transdc_resp-reg_C-effctor"/>
</dbReference>
<comment type="caution">
    <text evidence="4">The sequence shown here is derived from an EMBL/GenBank/DDBJ whole genome shotgun (WGS) entry which is preliminary data.</text>
</comment>
<dbReference type="SMART" id="SM00421">
    <property type="entry name" value="HTH_LUXR"/>
    <property type="match status" value="1"/>
</dbReference>
<dbReference type="EMBL" id="JAJLJH010000010">
    <property type="protein sequence ID" value="MCK9688713.1"/>
    <property type="molecule type" value="Genomic_DNA"/>
</dbReference>
<dbReference type="SUPFAM" id="SSF48452">
    <property type="entry name" value="TPR-like"/>
    <property type="match status" value="1"/>
</dbReference>
<dbReference type="GO" id="GO:0005737">
    <property type="term" value="C:cytoplasm"/>
    <property type="evidence" value="ECO:0007669"/>
    <property type="project" value="TreeGrafter"/>
</dbReference>
<evidence type="ECO:0000256" key="1">
    <source>
        <dbReference type="ARBA" id="ARBA00022741"/>
    </source>
</evidence>
<feature type="domain" description="HTH luxR-type" evidence="3">
    <location>
        <begin position="792"/>
        <end position="857"/>
    </location>
</feature>
<protein>
    <submittedName>
        <fullName evidence="4">AAA family ATPase</fullName>
    </submittedName>
</protein>
<dbReference type="PANTHER" id="PTHR16305:SF35">
    <property type="entry name" value="TRANSCRIPTIONAL ACTIVATOR DOMAIN"/>
    <property type="match status" value="1"/>
</dbReference>
<dbReference type="Pfam" id="PF00196">
    <property type="entry name" value="GerE"/>
    <property type="match status" value="1"/>
</dbReference>
<proteinExistence type="predicted"/>
<evidence type="ECO:0000313" key="4">
    <source>
        <dbReference type="EMBL" id="MCK9688713.1"/>
    </source>
</evidence>
<dbReference type="CDD" id="cd06170">
    <property type="entry name" value="LuxR_C_like"/>
    <property type="match status" value="1"/>
</dbReference>
<dbReference type="SUPFAM" id="SSF52540">
    <property type="entry name" value="P-loop containing nucleoside triphosphate hydrolases"/>
    <property type="match status" value="1"/>
</dbReference>
<dbReference type="GO" id="GO:0005524">
    <property type="term" value="F:ATP binding"/>
    <property type="evidence" value="ECO:0007669"/>
    <property type="project" value="UniProtKB-KW"/>
</dbReference>
<organism evidence="4 5">
    <name type="scientific">Scleromatobacter humisilvae</name>
    <dbReference type="NCBI Taxonomy" id="2897159"/>
    <lineage>
        <taxon>Bacteria</taxon>
        <taxon>Pseudomonadati</taxon>
        <taxon>Pseudomonadota</taxon>
        <taxon>Betaproteobacteria</taxon>
        <taxon>Burkholderiales</taxon>
        <taxon>Sphaerotilaceae</taxon>
        <taxon>Scleromatobacter</taxon>
    </lineage>
</organism>
<dbReference type="PROSITE" id="PS50043">
    <property type="entry name" value="HTH_LUXR_2"/>
    <property type="match status" value="1"/>
</dbReference>
<dbReference type="Gene3D" id="1.25.40.10">
    <property type="entry name" value="Tetratricopeptide repeat domain"/>
    <property type="match status" value="2"/>
</dbReference>
<dbReference type="Gene3D" id="3.40.50.300">
    <property type="entry name" value="P-loop containing nucleotide triphosphate hydrolases"/>
    <property type="match status" value="1"/>
</dbReference>
<dbReference type="Gene3D" id="1.10.10.10">
    <property type="entry name" value="Winged helix-like DNA-binding domain superfamily/Winged helix DNA-binding domain"/>
    <property type="match status" value="1"/>
</dbReference>
<gene>
    <name evidence="4" type="ORF">LPC04_23625</name>
</gene>
<dbReference type="GO" id="GO:0006355">
    <property type="term" value="P:regulation of DNA-templated transcription"/>
    <property type="evidence" value="ECO:0007669"/>
    <property type="project" value="InterPro"/>
</dbReference>
<reference evidence="4" key="1">
    <citation type="submission" date="2021-11" db="EMBL/GenBank/DDBJ databases">
        <title>BS-T2-15 a new species belonging to the Comamonadaceae family isolated from the soil of a French oak forest.</title>
        <authorList>
            <person name="Mieszkin S."/>
            <person name="Alain K."/>
        </authorList>
    </citation>
    <scope>NUCLEOTIDE SEQUENCE</scope>
    <source>
        <strain evidence="4">BS-T2-15</strain>
    </source>
</reference>
<dbReference type="GO" id="GO:0004016">
    <property type="term" value="F:adenylate cyclase activity"/>
    <property type="evidence" value="ECO:0007669"/>
    <property type="project" value="TreeGrafter"/>
</dbReference>
<dbReference type="InterPro" id="IPR000792">
    <property type="entry name" value="Tscrpt_reg_LuxR_C"/>
</dbReference>
<dbReference type="SUPFAM" id="SSF46894">
    <property type="entry name" value="C-terminal effector domain of the bipartite response regulators"/>
    <property type="match status" value="1"/>
</dbReference>
<dbReference type="PRINTS" id="PR00038">
    <property type="entry name" value="HTHLUXR"/>
</dbReference>
<evidence type="ECO:0000313" key="5">
    <source>
        <dbReference type="Proteomes" id="UP001139353"/>
    </source>
</evidence>
<dbReference type="InterPro" id="IPR036388">
    <property type="entry name" value="WH-like_DNA-bd_sf"/>
</dbReference>
<sequence>MELVERDAALLTFERQLAAARLGGGHVLLVSGEAGIGKTTLLKAFAERRGDAALWWGACDSLETPHPLAPLHDIARGTDAAFRALLQPGQARAELFEAVLTTLQRSRQPVLAVFEDVHWADDATLDLLKFLGRRIDRVPCLLVLSWRDDEVSAAHPLRRLLGELSSSLVTRLALEPLSPAAVARLASAAMRSASGLHALTRGNPLFVSELLRHGADGVPHGVQDLVLARFARLGAEAQAVVRLASTVPTRIEGALIEALLAPPAAVLDECLNCGLLNAADDSYFFRHELVRVAIEASLSPPVARALHADVLRALERPGHAAVSLARRVHHAVRAGDARAVARLAPEAAAQALQRGAHAEAAAHYRTALEHGEPGDAVGDWLAACARECRLTNRLDDAIAAHGQLSDWHRTHPDPRREAVNLSGLALAQVLALRNAEADAASLRAIAMLEALPPGPELARAYRVEAQLRMLNRDCEAAVAWAGKAITLAERFGEREILAEAVGTLGTATLFLDYDAGCAHLQRALGLALADGLHGLAANTHSNLGSGSGEVWRLREAQEHLKAAIAFSQQHEIDFYRQYSVAWLALCELHLGQWDDAREHALDIVAQAASPSTSRVMALAALGRLQARRGEPEAAATLAAALELALASGTLQRVAPVRCARAEAAWLRGDMAGVVAEARSALAQAQAHRHPWFSGELAQWLRRAGVPVDVPAACAEPHALLMRGQWRAAADAWAAIGAPFEQALALSEGDDAARLEALAMLDDLGAQAAADPLRKSLRVAGVRGIPRGARASTQTNPHQLTDREREVLELLCGGLRNSEIAERLCRSVRTVDHHVAASFAKLGVNTRAEAIAVAERTGIAPKNR</sequence>
<dbReference type="PANTHER" id="PTHR16305">
    <property type="entry name" value="TESTICULAR SOLUBLE ADENYLYL CYCLASE"/>
    <property type="match status" value="1"/>
</dbReference>
<dbReference type="InterPro" id="IPR027417">
    <property type="entry name" value="P-loop_NTPase"/>
</dbReference>
<evidence type="ECO:0000259" key="3">
    <source>
        <dbReference type="PROSITE" id="PS50043"/>
    </source>
</evidence>
<keyword evidence="2" id="KW-0067">ATP-binding</keyword>
<accession>A0A9X2C1E2</accession>
<dbReference type="InterPro" id="IPR041664">
    <property type="entry name" value="AAA_16"/>
</dbReference>
<dbReference type="GO" id="GO:0003677">
    <property type="term" value="F:DNA binding"/>
    <property type="evidence" value="ECO:0007669"/>
    <property type="project" value="InterPro"/>
</dbReference>
<dbReference type="RefSeq" id="WP_275684762.1">
    <property type="nucleotide sequence ID" value="NZ_JAJLJH010000010.1"/>
</dbReference>
<name>A0A9X2C1E2_9BURK</name>